<comment type="caution">
    <text evidence="6">The sequence shown here is derived from an EMBL/GenBank/DDBJ whole genome shotgun (WGS) entry which is preliminary data.</text>
</comment>
<organism evidence="6 7">
    <name type="scientific">Laodelphax striatellus</name>
    <name type="common">Small brown planthopper</name>
    <name type="synonym">Delphax striatella</name>
    <dbReference type="NCBI Taxonomy" id="195883"/>
    <lineage>
        <taxon>Eukaryota</taxon>
        <taxon>Metazoa</taxon>
        <taxon>Ecdysozoa</taxon>
        <taxon>Arthropoda</taxon>
        <taxon>Hexapoda</taxon>
        <taxon>Insecta</taxon>
        <taxon>Pterygota</taxon>
        <taxon>Neoptera</taxon>
        <taxon>Paraneoptera</taxon>
        <taxon>Hemiptera</taxon>
        <taxon>Auchenorrhyncha</taxon>
        <taxon>Fulgoroidea</taxon>
        <taxon>Delphacidae</taxon>
        <taxon>Criomorphinae</taxon>
        <taxon>Laodelphax</taxon>
    </lineage>
</organism>
<protein>
    <recommendedName>
        <fullName evidence="5">Calponin-homology (CH) domain-containing protein</fullName>
    </recommendedName>
</protein>
<dbReference type="InterPro" id="IPR050216">
    <property type="entry name" value="LRR_domain-containing"/>
</dbReference>
<dbReference type="SMR" id="A0A482WIU2"/>
<dbReference type="SMART" id="SM00369">
    <property type="entry name" value="LRR_TYP"/>
    <property type="match status" value="5"/>
</dbReference>
<evidence type="ECO:0000256" key="3">
    <source>
        <dbReference type="SAM" id="MobiDB-lite"/>
    </source>
</evidence>
<dbReference type="PROSITE" id="PS50021">
    <property type="entry name" value="CH"/>
    <property type="match status" value="1"/>
</dbReference>
<dbReference type="SUPFAM" id="SSF47576">
    <property type="entry name" value="Calponin-homology domain, CH-domain"/>
    <property type="match status" value="1"/>
</dbReference>
<feature type="compositionally biased region" description="Low complexity" evidence="3">
    <location>
        <begin position="259"/>
        <end position="282"/>
    </location>
</feature>
<dbReference type="InterPro" id="IPR032675">
    <property type="entry name" value="LRR_dom_sf"/>
</dbReference>
<dbReference type="PANTHER" id="PTHR48051">
    <property type="match status" value="1"/>
</dbReference>
<evidence type="ECO:0000313" key="7">
    <source>
        <dbReference type="Proteomes" id="UP000291343"/>
    </source>
</evidence>
<dbReference type="OrthoDB" id="6149831at2759"/>
<dbReference type="CDD" id="cd21205">
    <property type="entry name" value="CH_LRCH"/>
    <property type="match status" value="1"/>
</dbReference>
<feature type="transmembrane region" description="Helical" evidence="4">
    <location>
        <begin position="585"/>
        <end position="605"/>
    </location>
</feature>
<dbReference type="SMART" id="SM00033">
    <property type="entry name" value="CH"/>
    <property type="match status" value="1"/>
</dbReference>
<dbReference type="STRING" id="195883.A0A482WIU2"/>
<dbReference type="Pfam" id="PF00307">
    <property type="entry name" value="CH"/>
    <property type="match status" value="1"/>
</dbReference>
<dbReference type="InterPro" id="IPR001715">
    <property type="entry name" value="CH_dom"/>
</dbReference>
<feature type="region of interest" description="Disordered" evidence="3">
    <location>
        <begin position="366"/>
        <end position="385"/>
    </location>
</feature>
<dbReference type="AlphaFoldDB" id="A0A482WIU2"/>
<feature type="region of interest" description="Disordered" evidence="3">
    <location>
        <begin position="215"/>
        <end position="306"/>
    </location>
</feature>
<dbReference type="PROSITE" id="PS51450">
    <property type="entry name" value="LRR"/>
    <property type="match status" value="2"/>
</dbReference>
<dbReference type="EMBL" id="QKKF02034760">
    <property type="protein sequence ID" value="RZF33146.1"/>
    <property type="molecule type" value="Genomic_DNA"/>
</dbReference>
<evidence type="ECO:0000256" key="2">
    <source>
        <dbReference type="ARBA" id="ARBA00022737"/>
    </source>
</evidence>
<accession>A0A482WIU2</accession>
<gene>
    <name evidence="6" type="ORF">LSTR_LSTR004832</name>
</gene>
<proteinExistence type="predicted"/>
<dbReference type="Pfam" id="PF13855">
    <property type="entry name" value="LRR_8"/>
    <property type="match status" value="1"/>
</dbReference>
<dbReference type="GO" id="GO:0005737">
    <property type="term" value="C:cytoplasm"/>
    <property type="evidence" value="ECO:0007669"/>
    <property type="project" value="TreeGrafter"/>
</dbReference>
<dbReference type="Gene3D" id="1.10.418.10">
    <property type="entry name" value="Calponin-like domain"/>
    <property type="match status" value="1"/>
</dbReference>
<keyword evidence="4" id="KW-1133">Transmembrane helix</keyword>
<keyword evidence="7" id="KW-1185">Reference proteome</keyword>
<dbReference type="FunCoup" id="A0A482WIU2">
    <property type="interactions" value="863"/>
</dbReference>
<feature type="domain" description="Calponin-homology (CH)" evidence="5">
    <location>
        <begin position="458"/>
        <end position="576"/>
    </location>
</feature>
<keyword evidence="4" id="KW-0812">Transmembrane</keyword>
<evidence type="ECO:0000313" key="6">
    <source>
        <dbReference type="EMBL" id="RZF33146.1"/>
    </source>
</evidence>
<evidence type="ECO:0000259" key="5">
    <source>
        <dbReference type="PROSITE" id="PS50021"/>
    </source>
</evidence>
<keyword evidence="1" id="KW-0433">Leucine-rich repeat</keyword>
<dbReference type="InParanoid" id="A0A482WIU2"/>
<feature type="compositionally biased region" description="Polar residues" evidence="3">
    <location>
        <begin position="216"/>
        <end position="238"/>
    </location>
</feature>
<dbReference type="SUPFAM" id="SSF52058">
    <property type="entry name" value="L domain-like"/>
    <property type="match status" value="1"/>
</dbReference>
<dbReference type="PANTHER" id="PTHR48051:SF21">
    <property type="entry name" value="CALPONIN-HOMOLOGY (CH) DOMAIN-CONTAINING PROTEIN"/>
    <property type="match status" value="1"/>
</dbReference>
<reference evidence="6 7" key="1">
    <citation type="journal article" date="2017" name="Gigascience">
        <title>Genome sequence of the small brown planthopper, Laodelphax striatellus.</title>
        <authorList>
            <person name="Zhu J."/>
            <person name="Jiang F."/>
            <person name="Wang X."/>
            <person name="Yang P."/>
            <person name="Bao Y."/>
            <person name="Zhao W."/>
            <person name="Wang W."/>
            <person name="Lu H."/>
            <person name="Wang Q."/>
            <person name="Cui N."/>
            <person name="Li J."/>
            <person name="Chen X."/>
            <person name="Luo L."/>
            <person name="Yu J."/>
            <person name="Kang L."/>
            <person name="Cui F."/>
        </authorList>
    </citation>
    <scope>NUCLEOTIDE SEQUENCE [LARGE SCALE GENOMIC DNA]</scope>
    <source>
        <strain evidence="6">Lst14</strain>
    </source>
</reference>
<name>A0A482WIU2_LAOST</name>
<dbReference type="Proteomes" id="UP000291343">
    <property type="component" value="Unassembled WGS sequence"/>
</dbReference>
<feature type="compositionally biased region" description="Basic and acidic residues" evidence="3">
    <location>
        <begin position="243"/>
        <end position="258"/>
    </location>
</feature>
<keyword evidence="2" id="KW-0677">Repeat</keyword>
<dbReference type="Pfam" id="PF00560">
    <property type="entry name" value="LRR_1"/>
    <property type="match status" value="2"/>
</dbReference>
<dbReference type="InterPro" id="IPR003591">
    <property type="entry name" value="Leu-rich_rpt_typical-subtyp"/>
</dbReference>
<keyword evidence="4" id="KW-0472">Membrane</keyword>
<dbReference type="InterPro" id="IPR036872">
    <property type="entry name" value="CH_dom_sf"/>
</dbReference>
<feature type="compositionally biased region" description="Polar residues" evidence="3">
    <location>
        <begin position="283"/>
        <end position="302"/>
    </location>
</feature>
<dbReference type="Gene3D" id="3.80.10.10">
    <property type="entry name" value="Ribonuclease Inhibitor"/>
    <property type="match status" value="1"/>
</dbReference>
<evidence type="ECO:0000256" key="4">
    <source>
        <dbReference type="SAM" id="Phobius"/>
    </source>
</evidence>
<dbReference type="InterPro" id="IPR001611">
    <property type="entry name" value="Leu-rich_rpt"/>
</dbReference>
<evidence type="ECO:0000256" key="1">
    <source>
        <dbReference type="ARBA" id="ARBA00022614"/>
    </source>
</evidence>
<sequence>MVIGRFLDLSKSRFWELPEDITKFWSLGKLICYHNAIRSIPESIVCLQSLVHLDLSRNHLSTVPVALCQLPLETLMLANNRLTALPEELGHCKTLMELDVGCNQITHLPPQLGHLALLRILNVRNNLLLELPIEVTYLKLVHLDLSENRISKLPVELRSMVSLVCMRGRIHVFKYLELRCTKEEKVRSGWRSEDRKGCRKLSDIRVRQRCDEIRWNSGNSTPSTLSPGDSGSMTNSEEGLNEICKKRLERSSSEREVSRQNSSESGIKSLSSSSSLGSRFSKTTTNGLSPTAEQTPNGNGLDSDSRPLLQHVQSYREYKEALRQQRVVENIYRPKSNQDEPLTSNNIKEMEQIAGDLVIQNQSEHHRKPVQKVIPSRNGNFSPPSSSNEIVNGVANNAGVYVKPASPQLMTKTLNYLSGGGGGGGAPANNNGGVPPAWNRSVPPDKLSFTMRREFEKAKEEAELIKQLRTNIETRLKMALPSDLAPALSDGVVLCHLANHVRPRSVASIHVPSPAVPKLTMARCRRNVDNFLEACRRIGVEEGQVCRREDIIEIYAGREGGLAAIARTVLRLLAVAEAPPPPSTLLSTCLCLALLFVSLFVLYILPPPD</sequence>